<evidence type="ECO:0000256" key="1">
    <source>
        <dbReference type="SAM" id="MobiDB-lite"/>
    </source>
</evidence>
<sequence>MVGTIYLEMERLTESRKYLVEALELEERLWRSGKPHSYDWGHLKTRLEEVALLLDLPDTVIYSYKRRFEAAEDKKNFGKPAPRKDFRDKNESSSESSDDDDIPSVDISELVHSNDDLTSLLCSKHWDVTETGVFDPTQYIMIGSYCWLVVIAIGVAMYYMLYSGSQ</sequence>
<reference evidence="4" key="1">
    <citation type="submission" date="2025-08" db="UniProtKB">
        <authorList>
            <consortium name="RefSeq"/>
        </authorList>
    </citation>
    <scope>IDENTIFICATION</scope>
    <source>
        <tissue evidence="4">Testes</tissue>
    </source>
</reference>
<evidence type="ECO:0000256" key="2">
    <source>
        <dbReference type="SAM" id="Phobius"/>
    </source>
</evidence>
<keyword evidence="3" id="KW-1185">Reference proteome</keyword>
<evidence type="ECO:0000313" key="3">
    <source>
        <dbReference type="Proteomes" id="UP000694865"/>
    </source>
</evidence>
<feature type="compositionally biased region" description="Basic and acidic residues" evidence="1">
    <location>
        <begin position="75"/>
        <end position="92"/>
    </location>
</feature>
<dbReference type="Proteomes" id="UP000694865">
    <property type="component" value="Unplaced"/>
</dbReference>
<evidence type="ECO:0000313" key="4">
    <source>
        <dbReference type="RefSeq" id="XP_006811163.1"/>
    </source>
</evidence>
<keyword evidence="2" id="KW-0812">Transmembrane</keyword>
<keyword evidence="2" id="KW-0472">Membrane</keyword>
<organism evidence="3 4">
    <name type="scientific">Saccoglossus kowalevskii</name>
    <name type="common">Acorn worm</name>
    <dbReference type="NCBI Taxonomy" id="10224"/>
    <lineage>
        <taxon>Eukaryota</taxon>
        <taxon>Metazoa</taxon>
        <taxon>Hemichordata</taxon>
        <taxon>Enteropneusta</taxon>
        <taxon>Harrimaniidae</taxon>
        <taxon>Saccoglossus</taxon>
    </lineage>
</organism>
<name>A0ABM0LTS2_SACKO</name>
<proteinExistence type="predicted"/>
<keyword evidence="2" id="KW-1133">Transmembrane helix</keyword>
<feature type="region of interest" description="Disordered" evidence="1">
    <location>
        <begin position="75"/>
        <end position="104"/>
    </location>
</feature>
<protein>
    <submittedName>
        <fullName evidence="4">Uncharacterized protein LOC102801497</fullName>
    </submittedName>
</protein>
<gene>
    <name evidence="4" type="primary">LOC102801497</name>
</gene>
<feature type="transmembrane region" description="Helical" evidence="2">
    <location>
        <begin position="139"/>
        <end position="161"/>
    </location>
</feature>
<dbReference type="GeneID" id="102801497"/>
<accession>A0ABM0LTS2</accession>
<dbReference type="RefSeq" id="XP_006811163.1">
    <property type="nucleotide sequence ID" value="XM_006811100.1"/>
</dbReference>